<protein>
    <submittedName>
        <fullName evidence="1">Uncharacterized protein</fullName>
    </submittedName>
</protein>
<dbReference type="AlphaFoldDB" id="A0A4R8V8I5"/>
<comment type="caution">
    <text evidence="1">The sequence shown here is derived from an EMBL/GenBank/DDBJ whole genome shotgun (WGS) entry which is preliminary data.</text>
</comment>
<dbReference type="RefSeq" id="WP_134542206.1">
    <property type="nucleotide sequence ID" value="NZ_JACHBP010000001.1"/>
</dbReference>
<evidence type="ECO:0000313" key="2">
    <source>
        <dbReference type="Proteomes" id="UP000298488"/>
    </source>
</evidence>
<dbReference type="EMBL" id="SOFI01000003">
    <property type="protein sequence ID" value="TFB78765.1"/>
    <property type="molecule type" value="Genomic_DNA"/>
</dbReference>
<organism evidence="1 2">
    <name type="scientific">Terrimesophilobacter mesophilus</name>
    <dbReference type="NCBI Taxonomy" id="433647"/>
    <lineage>
        <taxon>Bacteria</taxon>
        <taxon>Bacillati</taxon>
        <taxon>Actinomycetota</taxon>
        <taxon>Actinomycetes</taxon>
        <taxon>Micrococcales</taxon>
        <taxon>Microbacteriaceae</taxon>
        <taxon>Terrimesophilobacter</taxon>
    </lineage>
</organism>
<accession>A0A4R8V8I5</accession>
<proteinExistence type="predicted"/>
<reference evidence="1 2" key="1">
    <citation type="submission" date="2019-03" db="EMBL/GenBank/DDBJ databases">
        <title>Genomics of glacier-inhabiting Cryobacterium strains.</title>
        <authorList>
            <person name="Liu Q."/>
            <person name="Xin Y.-H."/>
        </authorList>
    </citation>
    <scope>NUCLEOTIDE SEQUENCE [LARGE SCALE GENOMIC DNA]</scope>
    <source>
        <strain evidence="1 2">CGMCC 1.10440</strain>
    </source>
</reference>
<keyword evidence="2" id="KW-1185">Reference proteome</keyword>
<gene>
    <name evidence="1" type="ORF">E3N84_00935</name>
</gene>
<name>A0A4R8V8I5_9MICO</name>
<dbReference type="Proteomes" id="UP000298488">
    <property type="component" value="Unassembled WGS sequence"/>
</dbReference>
<sequence>MKIYSDFPARRTLQIAADLLAVAVMALGVWLGVAIASTIAVFAVVGRQLESAGLGFQGAMADAGDVLGRLPIIGDAARAPFDSARGTGGALASAGSSTENFILSTSVVVGVIVAVAIVAIVLWVWLRRRIRFARRATEANRLARMPGGYHLLALHALVGASKAELTAIAPDPVAGWRAGDARVVRALAELELRRAGVRLPADPAR</sequence>
<evidence type="ECO:0000313" key="1">
    <source>
        <dbReference type="EMBL" id="TFB78765.1"/>
    </source>
</evidence>
<dbReference type="OrthoDB" id="5198533at2"/>